<keyword evidence="2" id="KW-1185">Reference proteome</keyword>
<name>A0A1B1U5U0_9HELI</name>
<organism evidence="1 2">
    <name type="scientific">Helicobacter enhydrae</name>
    <dbReference type="NCBI Taxonomy" id="222136"/>
    <lineage>
        <taxon>Bacteria</taxon>
        <taxon>Pseudomonadati</taxon>
        <taxon>Campylobacterota</taxon>
        <taxon>Epsilonproteobacteria</taxon>
        <taxon>Campylobacterales</taxon>
        <taxon>Helicobacteraceae</taxon>
        <taxon>Helicobacter</taxon>
    </lineage>
</organism>
<evidence type="ECO:0000313" key="2">
    <source>
        <dbReference type="Proteomes" id="UP000092884"/>
    </source>
</evidence>
<dbReference type="EMBL" id="CP016503">
    <property type="protein sequence ID" value="ANV98157.1"/>
    <property type="molecule type" value="Genomic_DNA"/>
</dbReference>
<dbReference type="AlphaFoldDB" id="A0A1B1U5U0"/>
<sequence length="60" mass="7235">MQYFCFIVFDGFIVFGLNLDSRFLESLREVLFLILRFFLQFFKNHKNTKTSLSYKGNANR</sequence>
<evidence type="ECO:0000313" key="1">
    <source>
        <dbReference type="EMBL" id="ANV98157.1"/>
    </source>
</evidence>
<gene>
    <name evidence="1" type="ORF">BBW65_04785</name>
</gene>
<dbReference type="KEGG" id="het:BBW65_04785"/>
<protein>
    <submittedName>
        <fullName evidence="1">Uncharacterized protein</fullName>
    </submittedName>
</protein>
<accession>A0A1B1U5U0</accession>
<proteinExistence type="predicted"/>
<dbReference type="Proteomes" id="UP000092884">
    <property type="component" value="Chromosome"/>
</dbReference>
<reference evidence="2" key="1">
    <citation type="submission" date="2016-07" db="EMBL/GenBank/DDBJ databases">
        <authorList>
            <person name="Florea S."/>
            <person name="Webb J.S."/>
            <person name="Jaromczyk J."/>
            <person name="Schardl C.L."/>
        </authorList>
    </citation>
    <scope>NUCLEOTIDE SEQUENCE [LARGE SCALE GENOMIC DNA]</scope>
    <source>
        <strain evidence="2">MIT 01-6242</strain>
    </source>
</reference>